<dbReference type="EMBL" id="SMAA01000007">
    <property type="protein sequence ID" value="TCS79302.1"/>
    <property type="molecule type" value="Genomic_DNA"/>
</dbReference>
<name>A0A4V2URY2_9FIRM</name>
<dbReference type="InterPro" id="IPR013096">
    <property type="entry name" value="Cupin_2"/>
</dbReference>
<keyword evidence="2" id="KW-0560">Oxidoreductase</keyword>
<evidence type="ECO:0000313" key="2">
    <source>
        <dbReference type="EMBL" id="TCS79302.1"/>
    </source>
</evidence>
<dbReference type="PANTHER" id="PTHR37694:SF1">
    <property type="entry name" value="SLR8022 PROTEIN"/>
    <property type="match status" value="1"/>
</dbReference>
<dbReference type="CDD" id="cd02230">
    <property type="entry name" value="cupin_HP0902-like"/>
    <property type="match status" value="1"/>
</dbReference>
<dbReference type="InterPro" id="IPR011051">
    <property type="entry name" value="RmlC_Cupin_sf"/>
</dbReference>
<protein>
    <submittedName>
        <fullName evidence="2">Quercetin dioxygenase-like cupin family protein</fullName>
    </submittedName>
</protein>
<reference evidence="2 3" key="1">
    <citation type="submission" date="2019-03" db="EMBL/GenBank/DDBJ databases">
        <title>Genomic Encyclopedia of Type Strains, Phase IV (KMG-IV): sequencing the most valuable type-strain genomes for metagenomic binning, comparative biology and taxonomic classification.</title>
        <authorList>
            <person name="Goeker M."/>
        </authorList>
    </citation>
    <scope>NUCLEOTIDE SEQUENCE [LARGE SCALE GENOMIC DNA]</scope>
    <source>
        <strain evidence="2 3">DSM 20467</strain>
    </source>
</reference>
<keyword evidence="3" id="KW-1185">Reference proteome</keyword>
<feature type="domain" description="Cupin type-2" evidence="1">
    <location>
        <begin position="43"/>
        <end position="110"/>
    </location>
</feature>
<evidence type="ECO:0000259" key="1">
    <source>
        <dbReference type="Pfam" id="PF07883"/>
    </source>
</evidence>
<dbReference type="OrthoDB" id="9793184at2"/>
<dbReference type="GO" id="GO:0051213">
    <property type="term" value="F:dioxygenase activity"/>
    <property type="evidence" value="ECO:0007669"/>
    <property type="project" value="UniProtKB-KW"/>
</dbReference>
<proteinExistence type="predicted"/>
<sequence length="120" mass="13008">MQTILKNIKESEVLALKDLVAYQDGQVISKTLIQNDAVGITLFSFSAGEGLSTHESKGDAFVTCLDGSGEMTIDGVSHKITAGESIVMPAQHPHAVYAETNFKMILVVIFPEKDKQPSER</sequence>
<dbReference type="RefSeq" id="WP_132549026.1">
    <property type="nucleotide sequence ID" value="NZ_SMAA01000007.1"/>
</dbReference>
<gene>
    <name evidence="2" type="ORF">EDC37_10769</name>
</gene>
<dbReference type="Pfam" id="PF07883">
    <property type="entry name" value="Cupin_2"/>
    <property type="match status" value="1"/>
</dbReference>
<comment type="caution">
    <text evidence="2">The sequence shown here is derived from an EMBL/GenBank/DDBJ whole genome shotgun (WGS) entry which is preliminary data.</text>
</comment>
<evidence type="ECO:0000313" key="3">
    <source>
        <dbReference type="Proteomes" id="UP000295188"/>
    </source>
</evidence>
<organism evidence="2 3">
    <name type="scientific">Pectinatus cerevisiiphilus</name>
    <dbReference type="NCBI Taxonomy" id="86956"/>
    <lineage>
        <taxon>Bacteria</taxon>
        <taxon>Bacillati</taxon>
        <taxon>Bacillota</taxon>
        <taxon>Negativicutes</taxon>
        <taxon>Selenomonadales</taxon>
        <taxon>Selenomonadaceae</taxon>
        <taxon>Pectinatus</taxon>
    </lineage>
</organism>
<dbReference type="SUPFAM" id="SSF51182">
    <property type="entry name" value="RmlC-like cupins"/>
    <property type="match status" value="1"/>
</dbReference>
<keyword evidence="2" id="KW-0223">Dioxygenase</keyword>
<dbReference type="PANTHER" id="PTHR37694">
    <property type="entry name" value="SLR8022 PROTEIN"/>
    <property type="match status" value="1"/>
</dbReference>
<dbReference type="AlphaFoldDB" id="A0A4V2URY2"/>
<dbReference type="InterPro" id="IPR014710">
    <property type="entry name" value="RmlC-like_jellyroll"/>
</dbReference>
<dbReference type="Gene3D" id="2.60.120.10">
    <property type="entry name" value="Jelly Rolls"/>
    <property type="match status" value="1"/>
</dbReference>
<accession>A0A4V2URY2</accession>
<dbReference type="Proteomes" id="UP000295188">
    <property type="component" value="Unassembled WGS sequence"/>
</dbReference>